<feature type="region of interest" description="Disordered" evidence="1">
    <location>
        <begin position="520"/>
        <end position="547"/>
    </location>
</feature>
<organism evidence="2 3">
    <name type="scientific">Klebsormidium nitens</name>
    <name type="common">Green alga</name>
    <name type="synonym">Ulothrix nitens</name>
    <dbReference type="NCBI Taxonomy" id="105231"/>
    <lineage>
        <taxon>Eukaryota</taxon>
        <taxon>Viridiplantae</taxon>
        <taxon>Streptophyta</taxon>
        <taxon>Klebsormidiophyceae</taxon>
        <taxon>Klebsormidiales</taxon>
        <taxon>Klebsormidiaceae</taxon>
        <taxon>Klebsormidium</taxon>
    </lineage>
</organism>
<feature type="compositionally biased region" description="Low complexity" evidence="1">
    <location>
        <begin position="39"/>
        <end position="51"/>
    </location>
</feature>
<accession>A0A1Y1HUP9</accession>
<dbReference type="EMBL" id="DF236982">
    <property type="protein sequence ID" value="GAQ79578.1"/>
    <property type="molecule type" value="Genomic_DNA"/>
</dbReference>
<gene>
    <name evidence="2" type="ORF">KFL_000330240</name>
</gene>
<feature type="region of interest" description="Disordered" evidence="1">
    <location>
        <begin position="39"/>
        <end position="75"/>
    </location>
</feature>
<keyword evidence="3" id="KW-1185">Reference proteome</keyword>
<dbReference type="Proteomes" id="UP000054558">
    <property type="component" value="Unassembled WGS sequence"/>
</dbReference>
<dbReference type="AlphaFoldDB" id="A0A1Y1HUP9"/>
<evidence type="ECO:0000313" key="2">
    <source>
        <dbReference type="EMBL" id="GAQ79578.1"/>
    </source>
</evidence>
<evidence type="ECO:0000313" key="3">
    <source>
        <dbReference type="Proteomes" id="UP000054558"/>
    </source>
</evidence>
<protein>
    <submittedName>
        <fullName evidence="2">Uncharacterized protein</fullName>
    </submittedName>
</protein>
<reference evidence="2 3" key="1">
    <citation type="journal article" date="2014" name="Nat. Commun.">
        <title>Klebsormidium flaccidum genome reveals primary factors for plant terrestrial adaptation.</title>
        <authorList>
            <person name="Hori K."/>
            <person name="Maruyama F."/>
            <person name="Fujisawa T."/>
            <person name="Togashi T."/>
            <person name="Yamamoto N."/>
            <person name="Seo M."/>
            <person name="Sato S."/>
            <person name="Yamada T."/>
            <person name="Mori H."/>
            <person name="Tajima N."/>
            <person name="Moriyama T."/>
            <person name="Ikeuchi M."/>
            <person name="Watanabe M."/>
            <person name="Wada H."/>
            <person name="Kobayashi K."/>
            <person name="Saito M."/>
            <person name="Masuda T."/>
            <person name="Sasaki-Sekimoto Y."/>
            <person name="Mashiguchi K."/>
            <person name="Awai K."/>
            <person name="Shimojima M."/>
            <person name="Masuda S."/>
            <person name="Iwai M."/>
            <person name="Nobusawa T."/>
            <person name="Narise T."/>
            <person name="Kondo S."/>
            <person name="Saito H."/>
            <person name="Sato R."/>
            <person name="Murakawa M."/>
            <person name="Ihara Y."/>
            <person name="Oshima-Yamada Y."/>
            <person name="Ohtaka K."/>
            <person name="Satoh M."/>
            <person name="Sonobe K."/>
            <person name="Ishii M."/>
            <person name="Ohtani R."/>
            <person name="Kanamori-Sato M."/>
            <person name="Honoki R."/>
            <person name="Miyazaki D."/>
            <person name="Mochizuki H."/>
            <person name="Umetsu J."/>
            <person name="Higashi K."/>
            <person name="Shibata D."/>
            <person name="Kamiya Y."/>
            <person name="Sato N."/>
            <person name="Nakamura Y."/>
            <person name="Tabata S."/>
            <person name="Ida S."/>
            <person name="Kurokawa K."/>
            <person name="Ohta H."/>
        </authorList>
    </citation>
    <scope>NUCLEOTIDE SEQUENCE [LARGE SCALE GENOMIC DNA]</scope>
    <source>
        <strain evidence="2 3">NIES-2285</strain>
    </source>
</reference>
<sequence>MAFNTSSPGKSCARDLTEVNGSSLFRDFDPSAFSRSVKSRAATSTSRGASAWTPQFLPADPANRGGGSRGVEAAGPPAVLVPTTSDQLGNVPKMHLRRLLATAGAQGLDIVCQLADTDGGPVTNDLYRDLAKLGGLDAVQAAASLLGDDNCLAKVNATPTRAARGVKLSADDIGLGDQAAVDESIKRLAQLGGVDLVANMATATPEMRAIDKNLRDLSKAIGADLGLPPQTRGTPAGVPDDVRLTLQQAGLGALSDGASWAPGGKGSVDRVLATVGPAGAEIVRLLAEEKSAVSDANKNEALANIAALGGVEGLHAAAIATGDRGLFGDIFGGVANVGLGILQGGLTGGLPGALMGGAGAGVNLVGSLIGNRDIDTGDAVRESNVVLANLVAAAGPRGIPLVAELQKTTDDAKIGLAYQRLAYLAGDAAPSAVAAAAQLSGDRGLLDMLKTSAGKAGSWAAKTGTTLAKDAAKQALNGALDAFNSGATWQDSLQAGFVRAKSDSVAGKAGSAAVDFVGGGSRGVDRSRSARAPDSGPGKDLTDDQRSALQQLENHPEISPLLLKQAYVLATSSESELLPGTRSMIQGALIGKLGMAAGEPIVEALENRAYLGNDDDATGKVSRAIGGGRSTSRSLTGGMGTLTFG</sequence>
<name>A0A1Y1HUP9_KLENI</name>
<evidence type="ECO:0000256" key="1">
    <source>
        <dbReference type="SAM" id="MobiDB-lite"/>
    </source>
</evidence>
<proteinExistence type="predicted"/>